<gene>
    <name evidence="2" type="ORF">DCM90_07000</name>
</gene>
<proteinExistence type="predicted"/>
<keyword evidence="1" id="KW-0812">Transmembrane</keyword>
<dbReference type="EMBL" id="QCXQ01000003">
    <property type="protein sequence ID" value="PWF99801.1"/>
    <property type="molecule type" value="Genomic_DNA"/>
</dbReference>
<keyword evidence="1" id="KW-1133">Transmembrane helix</keyword>
<name>A0A2V1MYA5_9LACO</name>
<feature type="transmembrane region" description="Helical" evidence="1">
    <location>
        <begin position="76"/>
        <end position="93"/>
    </location>
</feature>
<evidence type="ECO:0000256" key="1">
    <source>
        <dbReference type="SAM" id="Phobius"/>
    </source>
</evidence>
<evidence type="ECO:0000313" key="3">
    <source>
        <dbReference type="Proteomes" id="UP000245080"/>
    </source>
</evidence>
<dbReference type="Proteomes" id="UP000245080">
    <property type="component" value="Unassembled WGS sequence"/>
</dbReference>
<organism evidence="2 3">
    <name type="scientific">Levilactobacillus bambusae</name>
    <dbReference type="NCBI Taxonomy" id="2024736"/>
    <lineage>
        <taxon>Bacteria</taxon>
        <taxon>Bacillati</taxon>
        <taxon>Bacillota</taxon>
        <taxon>Bacilli</taxon>
        <taxon>Lactobacillales</taxon>
        <taxon>Lactobacillaceae</taxon>
        <taxon>Levilactobacillus</taxon>
    </lineage>
</organism>
<keyword evidence="3" id="KW-1185">Reference proteome</keyword>
<keyword evidence="1" id="KW-0472">Membrane</keyword>
<protein>
    <submittedName>
        <fullName evidence="2">Uncharacterized protein</fullName>
    </submittedName>
</protein>
<comment type="caution">
    <text evidence="2">The sequence shown here is derived from an EMBL/GenBank/DDBJ whole genome shotgun (WGS) entry which is preliminary data.</text>
</comment>
<feature type="transmembrane region" description="Helical" evidence="1">
    <location>
        <begin position="36"/>
        <end position="56"/>
    </location>
</feature>
<feature type="transmembrane region" description="Helical" evidence="1">
    <location>
        <begin position="5"/>
        <end position="24"/>
    </location>
</feature>
<accession>A0A2V1MYA5</accession>
<sequence length="122" mass="13825">MVKQFLRVILGNLIAVTIYWMMVALVPGQQGAWPELARITGLLLFTALFAGPRWRIAPRSVADNPSTVTKKRQIRAGLEFMSLVVIALVYPRLFSANLWVKAGLGDLLLWVVLCWFNRQSRK</sequence>
<evidence type="ECO:0000313" key="2">
    <source>
        <dbReference type="EMBL" id="PWF99801.1"/>
    </source>
</evidence>
<dbReference type="AlphaFoldDB" id="A0A2V1MYA5"/>
<reference evidence="2 3" key="1">
    <citation type="journal article" date="2018" name="Int. J. Syst. Evol. Microbiol.">
        <title>Lactobacillus bambusae sp. nov., isolated from a traditional fermented Ma-bamboo shoots of Taiwan.</title>
        <authorList>
            <person name="Wang L.-T."/>
        </authorList>
    </citation>
    <scope>NUCLEOTIDE SEQUENCE [LARGE SCALE GENOMIC DNA]</scope>
    <source>
        <strain evidence="2 3">BS-W1</strain>
    </source>
</reference>
<feature type="transmembrane region" description="Helical" evidence="1">
    <location>
        <begin position="99"/>
        <end position="116"/>
    </location>
</feature>